<accession>A0AAD7CI75</accession>
<dbReference type="Gene3D" id="1.20.1420.20">
    <property type="entry name" value="M75 peptidase, HXXE motif"/>
    <property type="match status" value="1"/>
</dbReference>
<dbReference type="EMBL" id="JARKIF010000002">
    <property type="protein sequence ID" value="KAJ7647803.1"/>
    <property type="molecule type" value="Genomic_DNA"/>
</dbReference>
<evidence type="ECO:0000313" key="3">
    <source>
        <dbReference type="Proteomes" id="UP001221142"/>
    </source>
</evidence>
<dbReference type="AlphaFoldDB" id="A0AAD7CI75"/>
<dbReference type="Proteomes" id="UP001221142">
    <property type="component" value="Unassembled WGS sequence"/>
</dbReference>
<keyword evidence="1" id="KW-0175">Coiled coil</keyword>
<protein>
    <submittedName>
        <fullName evidence="2">Uncharacterized protein</fullName>
    </submittedName>
</protein>
<gene>
    <name evidence="2" type="ORF">FB45DRAFT_894496</name>
</gene>
<feature type="coiled-coil region" evidence="1">
    <location>
        <begin position="493"/>
        <end position="527"/>
    </location>
</feature>
<name>A0AAD7CI75_9AGAR</name>
<evidence type="ECO:0000256" key="1">
    <source>
        <dbReference type="SAM" id="Coils"/>
    </source>
</evidence>
<comment type="caution">
    <text evidence="2">The sequence shown here is derived from an EMBL/GenBank/DDBJ whole genome shotgun (WGS) entry which is preliminary data.</text>
</comment>
<sequence>MQTAETVTTMVSLLGGPTIDAEEIHGATELSSGQRLLEWLVCQVHTDDNTNAPNSIRAALQAVSLESEELQKLRQLATRRTAPVRDGEDTELALPSGYIPPWRLRPNEQYIGAEAALHEADTGVLKARLQQTKLASQKLSQAIKAIASEIEKVDKDIRTSEERLSELSIHADTAILASVDSSLERLAQLTSENDECLDEEALSAVSSINTTLIDHFESQMRAIDASSRRLPTPSEIKAECARLDAVFNTPRAGEKGHATMFDAVFNRELGRLCRALDDPETTESAIAEIFADGDLEPSAPSPATIDVRSQLEHAWAQDQAALLEARGAVLEQAIASFSDNLIPSLTVVHDDLAAADSGMREVQALVEALREETQDIVVTTEERQENTKKLPDARDAELEADLESLLKRLQDLRPPDAPPLVLSNREDIIDELRAVYEREQGLRQREENWAANLLPTLRGLEAAHGPLLSEAYRHSPMNTSLPFACPPDVRAVQVNAKAKSDDLKSAIDKLQEEMKTLESDRAKKRLEHFIGKWVK</sequence>
<reference evidence="2" key="1">
    <citation type="submission" date="2023-03" db="EMBL/GenBank/DDBJ databases">
        <title>Massive genome expansion in bonnet fungi (Mycena s.s.) driven by repeated elements and novel gene families across ecological guilds.</title>
        <authorList>
            <consortium name="Lawrence Berkeley National Laboratory"/>
            <person name="Harder C.B."/>
            <person name="Miyauchi S."/>
            <person name="Viragh M."/>
            <person name="Kuo A."/>
            <person name="Thoen E."/>
            <person name="Andreopoulos B."/>
            <person name="Lu D."/>
            <person name="Skrede I."/>
            <person name="Drula E."/>
            <person name="Henrissat B."/>
            <person name="Morin E."/>
            <person name="Kohler A."/>
            <person name="Barry K."/>
            <person name="LaButti K."/>
            <person name="Morin E."/>
            <person name="Salamov A."/>
            <person name="Lipzen A."/>
            <person name="Mereny Z."/>
            <person name="Hegedus B."/>
            <person name="Baldrian P."/>
            <person name="Stursova M."/>
            <person name="Weitz H."/>
            <person name="Taylor A."/>
            <person name="Grigoriev I.V."/>
            <person name="Nagy L.G."/>
            <person name="Martin F."/>
            <person name="Kauserud H."/>
        </authorList>
    </citation>
    <scope>NUCLEOTIDE SEQUENCE</scope>
    <source>
        <strain evidence="2">9284</strain>
    </source>
</reference>
<proteinExistence type="predicted"/>
<dbReference type="InterPro" id="IPR038352">
    <property type="entry name" value="Imelysin_sf"/>
</dbReference>
<feature type="coiled-coil region" evidence="1">
    <location>
        <begin position="143"/>
        <end position="199"/>
    </location>
</feature>
<keyword evidence="3" id="KW-1185">Reference proteome</keyword>
<organism evidence="2 3">
    <name type="scientific">Roridomyces roridus</name>
    <dbReference type="NCBI Taxonomy" id="1738132"/>
    <lineage>
        <taxon>Eukaryota</taxon>
        <taxon>Fungi</taxon>
        <taxon>Dikarya</taxon>
        <taxon>Basidiomycota</taxon>
        <taxon>Agaricomycotina</taxon>
        <taxon>Agaricomycetes</taxon>
        <taxon>Agaricomycetidae</taxon>
        <taxon>Agaricales</taxon>
        <taxon>Marasmiineae</taxon>
        <taxon>Mycenaceae</taxon>
        <taxon>Roridomyces</taxon>
    </lineage>
</organism>
<evidence type="ECO:0000313" key="2">
    <source>
        <dbReference type="EMBL" id="KAJ7647803.1"/>
    </source>
</evidence>